<feature type="domain" description="DNA2/NAM7 helicase helicase" evidence="1">
    <location>
        <begin position="355"/>
        <end position="394"/>
    </location>
</feature>
<keyword evidence="3" id="KW-1185">Reference proteome</keyword>
<dbReference type="Proteomes" id="UP000076532">
    <property type="component" value="Unassembled WGS sequence"/>
</dbReference>
<dbReference type="SUPFAM" id="SSF52540">
    <property type="entry name" value="P-loop containing nucleoside triphosphate hydrolases"/>
    <property type="match status" value="1"/>
</dbReference>
<accession>A0A165WIV8</accession>
<organism evidence="2 3">
    <name type="scientific">Athelia psychrophila</name>
    <dbReference type="NCBI Taxonomy" id="1759441"/>
    <lineage>
        <taxon>Eukaryota</taxon>
        <taxon>Fungi</taxon>
        <taxon>Dikarya</taxon>
        <taxon>Basidiomycota</taxon>
        <taxon>Agaricomycotina</taxon>
        <taxon>Agaricomycetes</taxon>
        <taxon>Agaricomycetidae</taxon>
        <taxon>Atheliales</taxon>
        <taxon>Atheliaceae</taxon>
        <taxon>Athelia</taxon>
    </lineage>
</organism>
<dbReference type="InterPro" id="IPR027417">
    <property type="entry name" value="P-loop_NTPase"/>
</dbReference>
<name>A0A165WIV8_9AGAM</name>
<dbReference type="AlphaFoldDB" id="A0A165WIV8"/>
<dbReference type="OrthoDB" id="6513042at2759"/>
<dbReference type="EMBL" id="KV417743">
    <property type="protein sequence ID" value="KZP07664.1"/>
    <property type="molecule type" value="Genomic_DNA"/>
</dbReference>
<dbReference type="PANTHER" id="PTHR43788">
    <property type="entry name" value="DNA2/NAM7 HELICASE FAMILY MEMBER"/>
    <property type="match status" value="1"/>
</dbReference>
<dbReference type="InterPro" id="IPR041677">
    <property type="entry name" value="DNA2/NAM7_AAA_11"/>
</dbReference>
<evidence type="ECO:0000313" key="2">
    <source>
        <dbReference type="EMBL" id="KZP07664.1"/>
    </source>
</evidence>
<dbReference type="Gene3D" id="3.40.50.300">
    <property type="entry name" value="P-loop containing nucleotide triphosphate hydrolases"/>
    <property type="match status" value="1"/>
</dbReference>
<reference evidence="2 3" key="1">
    <citation type="journal article" date="2016" name="Mol. Biol. Evol.">
        <title>Comparative Genomics of Early-Diverging Mushroom-Forming Fungi Provides Insights into the Origins of Lignocellulose Decay Capabilities.</title>
        <authorList>
            <person name="Nagy L.G."/>
            <person name="Riley R."/>
            <person name="Tritt A."/>
            <person name="Adam C."/>
            <person name="Daum C."/>
            <person name="Floudas D."/>
            <person name="Sun H."/>
            <person name="Yadav J.S."/>
            <person name="Pangilinan J."/>
            <person name="Larsson K.H."/>
            <person name="Matsuura K."/>
            <person name="Barry K."/>
            <person name="Labutti K."/>
            <person name="Kuo R."/>
            <person name="Ohm R.A."/>
            <person name="Bhattacharya S.S."/>
            <person name="Shirouzu T."/>
            <person name="Yoshinaga Y."/>
            <person name="Martin F.M."/>
            <person name="Grigoriev I.V."/>
            <person name="Hibbett D.S."/>
        </authorList>
    </citation>
    <scope>NUCLEOTIDE SEQUENCE [LARGE SCALE GENOMIC DNA]</scope>
    <source>
        <strain evidence="2 3">CBS 109695</strain>
    </source>
</reference>
<dbReference type="Pfam" id="PF13086">
    <property type="entry name" value="AAA_11"/>
    <property type="match status" value="1"/>
</dbReference>
<feature type="non-terminal residue" evidence="2">
    <location>
        <position position="396"/>
    </location>
</feature>
<dbReference type="STRING" id="436010.A0A165WIV8"/>
<dbReference type="InterPro" id="IPR050534">
    <property type="entry name" value="Coronavir_polyprotein_1ab"/>
</dbReference>
<dbReference type="PANTHER" id="PTHR43788:SF8">
    <property type="entry name" value="DNA-BINDING PROTEIN SMUBP-2"/>
    <property type="match status" value="1"/>
</dbReference>
<feature type="non-terminal residue" evidence="2">
    <location>
        <position position="1"/>
    </location>
</feature>
<protein>
    <recommendedName>
        <fullName evidence="1">DNA2/NAM7 helicase helicase domain-containing protein</fullName>
    </recommendedName>
</protein>
<gene>
    <name evidence="2" type="ORF">FIBSPDRAFT_702899</name>
</gene>
<evidence type="ECO:0000259" key="1">
    <source>
        <dbReference type="Pfam" id="PF13086"/>
    </source>
</evidence>
<proteinExistence type="predicted"/>
<evidence type="ECO:0000313" key="3">
    <source>
        <dbReference type="Proteomes" id="UP000076532"/>
    </source>
</evidence>
<dbReference type="GO" id="GO:0043139">
    <property type="term" value="F:5'-3' DNA helicase activity"/>
    <property type="evidence" value="ECO:0007669"/>
    <property type="project" value="TreeGrafter"/>
</dbReference>
<sequence length="396" mass="43487">VHVVALHENQIFTHRYILEAFLDTVDGVVGLAPIYGVGCILTTLAMASSTSCLVINFLKKTTTSNPGCMLLQDLVLCQSDIQKIAFRMDRLAVSLFLDRRVRITGAVDLLSASSSNDGRDSLASILSALGGELTLQKDHVKKIFKRRETALTSILEAAEQAWTACHTSRLPSMSERILKVPRIDTQALQTTHLSFLAKTFRDADRMDALKPMKAKNDVSRDFSQKFGVLQLKSDRFKTRIMTCSRQASSVFGFPFREMFAPAIGRATKVQGRAAEITLGKPLQGSEIHAIYTIGKDDPTSAELQRAAIILQGLKQTNKILKQPFVQSIWLPGEATVWPLRLPTQTTPINFSYRALNPSQRDAVAEILSNKNPISLIQGPPGTGKTSVIAASVTSMM</sequence>